<dbReference type="HAMAP" id="MF_00480_B">
    <property type="entry name" value="Ribosomal_uS7_B"/>
    <property type="match status" value="1"/>
</dbReference>
<gene>
    <name evidence="6 9" type="primary">rpsG</name>
    <name evidence="9" type="ORF">Poly30_39870</name>
</gene>
<dbReference type="InterPro" id="IPR000235">
    <property type="entry name" value="Ribosomal_uS7"/>
</dbReference>
<dbReference type="PANTHER" id="PTHR11205">
    <property type="entry name" value="RIBOSOMAL PROTEIN S7"/>
    <property type="match status" value="1"/>
</dbReference>
<comment type="function">
    <text evidence="6">One of the primary rRNA binding proteins, it binds directly to 16S rRNA where it nucleates assembly of the head domain of the 30S subunit. Is located at the subunit interface close to the decoding center, probably blocks exit of the E-site tRNA.</text>
</comment>
<evidence type="ECO:0000259" key="8">
    <source>
        <dbReference type="Pfam" id="PF00177"/>
    </source>
</evidence>
<keyword evidence="3 6" id="KW-0694">RNA-binding</keyword>
<dbReference type="PIRSF" id="PIRSF002122">
    <property type="entry name" value="RPS7p_RPS7a_RPS5e_RPS7o"/>
    <property type="match status" value="1"/>
</dbReference>
<sequence length="164" mass="18339">MPRNFKSTAHFVKPDPKLDSPLASKVVNQIMQDGKKSTAQSVLYKALDVALGKLTDVEGESNEEKQVNILTKAIENAKPNVEVRSKRVGGANYQVPREVKKARQQSLAIRWLVTNSRKKKGKPMHLRLSEELVDAYNGTGASVTWKENIHKMAEANKAYAHFAR</sequence>
<dbReference type="InterPro" id="IPR020606">
    <property type="entry name" value="Ribosomal_uS7_CS"/>
</dbReference>
<evidence type="ECO:0000256" key="1">
    <source>
        <dbReference type="ARBA" id="ARBA00007151"/>
    </source>
</evidence>
<evidence type="ECO:0000256" key="4">
    <source>
        <dbReference type="ARBA" id="ARBA00022980"/>
    </source>
</evidence>
<name>A0A518EWH3_9BACT</name>
<dbReference type="AlphaFoldDB" id="A0A518EWH3"/>
<evidence type="ECO:0000256" key="6">
    <source>
        <dbReference type="HAMAP-Rule" id="MF_00480"/>
    </source>
</evidence>
<feature type="domain" description="Small ribosomal subunit protein uS7" evidence="8">
    <location>
        <begin position="3"/>
        <end position="157"/>
    </location>
</feature>
<dbReference type="GO" id="GO:0015935">
    <property type="term" value="C:small ribosomal subunit"/>
    <property type="evidence" value="ECO:0007669"/>
    <property type="project" value="InterPro"/>
</dbReference>
<organism evidence="9 10">
    <name type="scientific">Saltatorellus ferox</name>
    <dbReference type="NCBI Taxonomy" id="2528018"/>
    <lineage>
        <taxon>Bacteria</taxon>
        <taxon>Pseudomonadati</taxon>
        <taxon>Planctomycetota</taxon>
        <taxon>Planctomycetia</taxon>
        <taxon>Planctomycetia incertae sedis</taxon>
        <taxon>Saltatorellus</taxon>
    </lineage>
</organism>
<keyword evidence="4 6" id="KW-0689">Ribosomal protein</keyword>
<keyword evidence="10" id="KW-1185">Reference proteome</keyword>
<dbReference type="Gene3D" id="1.10.455.10">
    <property type="entry name" value="Ribosomal protein S7 domain"/>
    <property type="match status" value="1"/>
</dbReference>
<evidence type="ECO:0000256" key="3">
    <source>
        <dbReference type="ARBA" id="ARBA00022884"/>
    </source>
</evidence>
<reference evidence="9 10" key="1">
    <citation type="submission" date="2019-02" db="EMBL/GenBank/DDBJ databases">
        <title>Deep-cultivation of Planctomycetes and their phenomic and genomic characterization uncovers novel biology.</title>
        <authorList>
            <person name="Wiegand S."/>
            <person name="Jogler M."/>
            <person name="Boedeker C."/>
            <person name="Pinto D."/>
            <person name="Vollmers J."/>
            <person name="Rivas-Marin E."/>
            <person name="Kohn T."/>
            <person name="Peeters S.H."/>
            <person name="Heuer A."/>
            <person name="Rast P."/>
            <person name="Oberbeckmann S."/>
            <person name="Bunk B."/>
            <person name="Jeske O."/>
            <person name="Meyerdierks A."/>
            <person name="Storesund J.E."/>
            <person name="Kallscheuer N."/>
            <person name="Luecker S."/>
            <person name="Lage O.M."/>
            <person name="Pohl T."/>
            <person name="Merkel B.J."/>
            <person name="Hornburger P."/>
            <person name="Mueller R.-W."/>
            <person name="Bruemmer F."/>
            <person name="Labrenz M."/>
            <person name="Spormann A.M."/>
            <person name="Op den Camp H."/>
            <person name="Overmann J."/>
            <person name="Amann R."/>
            <person name="Jetten M.S.M."/>
            <person name="Mascher T."/>
            <person name="Medema M.H."/>
            <person name="Devos D.P."/>
            <person name="Kaster A.-K."/>
            <person name="Ovreas L."/>
            <person name="Rohde M."/>
            <person name="Galperin M.Y."/>
            <person name="Jogler C."/>
        </authorList>
    </citation>
    <scope>NUCLEOTIDE SEQUENCE [LARGE SCALE GENOMIC DNA]</scope>
    <source>
        <strain evidence="9 10">Poly30</strain>
    </source>
</reference>
<dbReference type="InterPro" id="IPR023798">
    <property type="entry name" value="Ribosomal_uS7_dom"/>
</dbReference>
<evidence type="ECO:0000256" key="7">
    <source>
        <dbReference type="RuleBase" id="RU003619"/>
    </source>
</evidence>
<dbReference type="Proteomes" id="UP000320390">
    <property type="component" value="Chromosome"/>
</dbReference>
<keyword evidence="5 6" id="KW-0687">Ribonucleoprotein</keyword>
<dbReference type="GO" id="GO:0000049">
    <property type="term" value="F:tRNA binding"/>
    <property type="evidence" value="ECO:0007669"/>
    <property type="project" value="UniProtKB-UniRule"/>
</dbReference>
<comment type="subunit">
    <text evidence="6">Part of the 30S ribosomal subunit. Contacts proteins S9 and S11.</text>
</comment>
<dbReference type="GO" id="GO:0019843">
    <property type="term" value="F:rRNA binding"/>
    <property type="evidence" value="ECO:0007669"/>
    <property type="project" value="UniProtKB-UniRule"/>
</dbReference>
<dbReference type="OrthoDB" id="9807653at2"/>
<dbReference type="NCBIfam" id="TIGR01029">
    <property type="entry name" value="rpsG_bact"/>
    <property type="match status" value="1"/>
</dbReference>
<protein>
    <recommendedName>
        <fullName evidence="6">Small ribosomal subunit protein uS7</fullName>
    </recommendedName>
</protein>
<dbReference type="GO" id="GO:0006412">
    <property type="term" value="P:translation"/>
    <property type="evidence" value="ECO:0007669"/>
    <property type="project" value="UniProtKB-UniRule"/>
</dbReference>
<dbReference type="PROSITE" id="PS00052">
    <property type="entry name" value="RIBOSOMAL_S7"/>
    <property type="match status" value="1"/>
</dbReference>
<accession>A0A518EWH3</accession>
<dbReference type="CDD" id="cd14869">
    <property type="entry name" value="uS7_Bacteria"/>
    <property type="match status" value="1"/>
</dbReference>
<dbReference type="Pfam" id="PF00177">
    <property type="entry name" value="Ribosomal_S7"/>
    <property type="match status" value="1"/>
</dbReference>
<dbReference type="InterPro" id="IPR005717">
    <property type="entry name" value="Ribosomal_uS7_bac/org-type"/>
</dbReference>
<proteinExistence type="inferred from homology"/>
<comment type="similarity">
    <text evidence="1 6 7">Belongs to the universal ribosomal protein uS7 family.</text>
</comment>
<evidence type="ECO:0000256" key="2">
    <source>
        <dbReference type="ARBA" id="ARBA00022730"/>
    </source>
</evidence>
<dbReference type="SUPFAM" id="SSF47973">
    <property type="entry name" value="Ribosomal protein S7"/>
    <property type="match status" value="1"/>
</dbReference>
<dbReference type="GO" id="GO:0003735">
    <property type="term" value="F:structural constituent of ribosome"/>
    <property type="evidence" value="ECO:0007669"/>
    <property type="project" value="InterPro"/>
</dbReference>
<dbReference type="RefSeq" id="WP_145201116.1">
    <property type="nucleotide sequence ID" value="NZ_CP036434.1"/>
</dbReference>
<dbReference type="InterPro" id="IPR036823">
    <property type="entry name" value="Ribosomal_uS7_dom_sf"/>
</dbReference>
<keyword evidence="2 6" id="KW-0699">rRNA-binding</keyword>
<evidence type="ECO:0000313" key="9">
    <source>
        <dbReference type="EMBL" id="QDV08444.1"/>
    </source>
</evidence>
<keyword evidence="6" id="KW-0820">tRNA-binding</keyword>
<evidence type="ECO:0000313" key="10">
    <source>
        <dbReference type="Proteomes" id="UP000320390"/>
    </source>
</evidence>
<evidence type="ECO:0000256" key="5">
    <source>
        <dbReference type="ARBA" id="ARBA00023274"/>
    </source>
</evidence>
<dbReference type="EMBL" id="CP036434">
    <property type="protein sequence ID" value="QDV08444.1"/>
    <property type="molecule type" value="Genomic_DNA"/>
</dbReference>